<evidence type="ECO:0000256" key="1">
    <source>
        <dbReference type="SAM" id="SignalP"/>
    </source>
</evidence>
<evidence type="ECO:0000313" key="4">
    <source>
        <dbReference type="Proteomes" id="UP000214596"/>
    </source>
</evidence>
<keyword evidence="1" id="KW-0732">Signal</keyword>
<dbReference type="AlphaFoldDB" id="A0A227JBY9"/>
<name>A0A227JBY9_VIBPH</name>
<dbReference type="Proteomes" id="UP000214596">
    <property type="component" value="Unassembled WGS sequence"/>
</dbReference>
<reference evidence="3 4" key="1">
    <citation type="journal article" date="2017" name="Appl. Environ. Microbiol.">
        <title>Parallel evolution of two clades of a major Atlantic endemic Vibrio parahaemolyticus pathogen lineage by independent acquisition of related pathogenicity islands.</title>
        <authorList>
            <person name="Xu F."/>
            <person name="Gonzalez-Escalona N."/>
            <person name="Drees K.P."/>
            <person name="Sebra R.P."/>
            <person name="Cooper V.S."/>
            <person name="Jones S.H."/>
            <person name="Whistler C.A."/>
        </authorList>
    </citation>
    <scope>NUCLEOTIDE SEQUENCE [LARGE SCALE GENOMIC DNA]</scope>
    <source>
        <strain evidence="3 4">MAVP-3</strain>
    </source>
</reference>
<dbReference type="PROSITE" id="PS51841">
    <property type="entry name" value="LTD"/>
    <property type="match status" value="1"/>
</dbReference>
<feature type="domain" description="LTD" evidence="2">
    <location>
        <begin position="16"/>
        <end position="90"/>
    </location>
</feature>
<feature type="non-terminal residue" evidence="3">
    <location>
        <position position="90"/>
    </location>
</feature>
<evidence type="ECO:0000313" key="3">
    <source>
        <dbReference type="EMBL" id="OXE31864.1"/>
    </source>
</evidence>
<organism evidence="3 4">
    <name type="scientific">Vibrio parahaemolyticus</name>
    <dbReference type="NCBI Taxonomy" id="670"/>
    <lineage>
        <taxon>Bacteria</taxon>
        <taxon>Pseudomonadati</taxon>
        <taxon>Pseudomonadota</taxon>
        <taxon>Gammaproteobacteria</taxon>
        <taxon>Vibrionales</taxon>
        <taxon>Vibrionaceae</taxon>
        <taxon>Vibrio</taxon>
    </lineage>
</organism>
<accession>A0A227JBY9</accession>
<proteinExistence type="predicted"/>
<comment type="caution">
    <text evidence="3">The sequence shown here is derived from an EMBL/GenBank/DDBJ whole genome shotgun (WGS) entry which is preliminary data.</text>
</comment>
<evidence type="ECO:0000259" key="2">
    <source>
        <dbReference type="PROSITE" id="PS51841"/>
    </source>
</evidence>
<feature type="chain" id="PRO_5012759521" description="LTD domain-containing protein" evidence="1">
    <location>
        <begin position="23"/>
        <end position="90"/>
    </location>
</feature>
<sequence>MDTLIKPSILALTIASALSANANAEIIISQYVEGGSYNKAVEIANTGDAAVTLTGYELAKSSNGGGTWGSKIDLSQVTLQAKQVFVLAHG</sequence>
<dbReference type="InterPro" id="IPR001322">
    <property type="entry name" value="Lamin_tail_dom"/>
</dbReference>
<gene>
    <name evidence="3" type="ORF">CA163_15645</name>
</gene>
<dbReference type="EMBL" id="NIXT01000942">
    <property type="protein sequence ID" value="OXE31864.1"/>
    <property type="molecule type" value="Genomic_DNA"/>
</dbReference>
<feature type="signal peptide" evidence="1">
    <location>
        <begin position="1"/>
        <end position="22"/>
    </location>
</feature>
<protein>
    <recommendedName>
        <fullName evidence="2">LTD domain-containing protein</fullName>
    </recommendedName>
</protein>
<dbReference type="Pfam" id="PF00932">
    <property type="entry name" value="LTD"/>
    <property type="match status" value="1"/>
</dbReference>